<dbReference type="Gene3D" id="1.20.1560.10">
    <property type="entry name" value="ABC transporter type 1, transmembrane domain"/>
    <property type="match status" value="1"/>
</dbReference>
<dbReference type="Pfam" id="PF00664">
    <property type="entry name" value="ABC_membrane"/>
    <property type="match status" value="1"/>
</dbReference>
<dbReference type="CDD" id="cd03228">
    <property type="entry name" value="ABCC_MRP_Like"/>
    <property type="match status" value="1"/>
</dbReference>
<evidence type="ECO:0000256" key="7">
    <source>
        <dbReference type="SAM" id="Phobius"/>
    </source>
</evidence>
<sequence length="505" mass="57484">MNKTVEENYLYLAVVAVILRYIFNYFSQHYNELAGEKSMLSMQSDFLKASLNNQQVKPSEAVHIYSDLLEDTKPYFSNFIPTGIASVLVSGALILVFFYIDPIVGGILLLSLLLIPLQMIAVGYGAESIHQKNIQLFLRYSSVFYNRIQSITSIQNLGKLKQQEEFIQEKSTEVNEANMKVMHVAMLSSTLMEFFITFSIAIVALYLGLSLLDYLPFHERGAGYHFGNAMFLLMLTPFYYVYLRKFVSAYHDRNKAIAVAEQAYEIIKEQSFPTVTTSKELIENSMFSTIHVQDLCFQYQRQGQMVLQDLNFDLPNKGLVWLKGISGSGKSTLLKLLTGYLNPSSGTITLDNYSVEETEEWLLKNTGYFNQHTFVFTDSIRKNIALNQDFSESEWTELLNFSGFQQVLTSNQWDLDVRLTNNAIQLSAGQKQLLGFARLLAEQKPVLLLDEPTANLDSHSEEVLFRKLMELSKTKLVILATHQTSVKELADFQLELSLGSQIHFS</sequence>
<dbReference type="SUPFAM" id="SSF90123">
    <property type="entry name" value="ABC transporter transmembrane region"/>
    <property type="match status" value="1"/>
</dbReference>
<evidence type="ECO:0000256" key="1">
    <source>
        <dbReference type="ARBA" id="ARBA00004651"/>
    </source>
</evidence>
<feature type="transmembrane region" description="Helical" evidence="7">
    <location>
        <begin position="79"/>
        <end position="100"/>
    </location>
</feature>
<dbReference type="Pfam" id="PF00005">
    <property type="entry name" value="ABC_tran"/>
    <property type="match status" value="1"/>
</dbReference>
<protein>
    <submittedName>
        <fullName evidence="10">Thiol reductant ABC exporter subunit CydD</fullName>
    </submittedName>
</protein>
<dbReference type="InterPro" id="IPR027417">
    <property type="entry name" value="P-loop_NTPase"/>
</dbReference>
<keyword evidence="2 7" id="KW-0812">Transmembrane</keyword>
<evidence type="ECO:0000256" key="4">
    <source>
        <dbReference type="ARBA" id="ARBA00022840"/>
    </source>
</evidence>
<reference evidence="11" key="1">
    <citation type="journal article" date="2019" name="Int. J. Syst. Evol. Microbiol.">
        <title>The Global Catalogue of Microorganisms (GCM) 10K type strain sequencing project: providing services to taxonomists for standard genome sequencing and annotation.</title>
        <authorList>
            <consortium name="The Broad Institute Genomics Platform"/>
            <consortium name="The Broad Institute Genome Sequencing Center for Infectious Disease"/>
            <person name="Wu L."/>
            <person name="Ma J."/>
        </authorList>
    </citation>
    <scope>NUCLEOTIDE SEQUENCE [LARGE SCALE GENOMIC DNA]</scope>
    <source>
        <strain evidence="11">JCM 16704</strain>
    </source>
</reference>
<dbReference type="Proteomes" id="UP001500101">
    <property type="component" value="Unassembled WGS sequence"/>
</dbReference>
<accession>A0ABP7Z202</accession>
<feature type="domain" description="ABC transporter" evidence="8">
    <location>
        <begin position="290"/>
        <end position="505"/>
    </location>
</feature>
<dbReference type="InterPro" id="IPR003593">
    <property type="entry name" value="AAA+_ATPase"/>
</dbReference>
<keyword evidence="11" id="KW-1185">Reference proteome</keyword>
<feature type="domain" description="ABC transmembrane type-1" evidence="9">
    <location>
        <begin position="1"/>
        <end position="255"/>
    </location>
</feature>
<name>A0ABP7Z202_9SPHI</name>
<feature type="transmembrane region" description="Helical" evidence="7">
    <location>
        <begin position="194"/>
        <end position="215"/>
    </location>
</feature>
<dbReference type="PROSITE" id="PS50929">
    <property type="entry name" value="ABC_TM1F"/>
    <property type="match status" value="1"/>
</dbReference>
<evidence type="ECO:0000256" key="5">
    <source>
        <dbReference type="ARBA" id="ARBA00022989"/>
    </source>
</evidence>
<evidence type="ECO:0000259" key="9">
    <source>
        <dbReference type="PROSITE" id="PS50929"/>
    </source>
</evidence>
<comment type="subcellular location">
    <subcellularLocation>
        <location evidence="1">Cell membrane</location>
        <topology evidence="1">Multi-pass membrane protein</topology>
    </subcellularLocation>
</comment>
<keyword evidence="3" id="KW-0547">Nucleotide-binding</keyword>
<organism evidence="10 11">
    <name type="scientific">Sphingobacterium kyonggiense</name>
    <dbReference type="NCBI Taxonomy" id="714075"/>
    <lineage>
        <taxon>Bacteria</taxon>
        <taxon>Pseudomonadati</taxon>
        <taxon>Bacteroidota</taxon>
        <taxon>Sphingobacteriia</taxon>
        <taxon>Sphingobacteriales</taxon>
        <taxon>Sphingobacteriaceae</taxon>
        <taxon>Sphingobacterium</taxon>
    </lineage>
</organism>
<evidence type="ECO:0000256" key="2">
    <source>
        <dbReference type="ARBA" id="ARBA00022692"/>
    </source>
</evidence>
<keyword evidence="4" id="KW-0067">ATP-binding</keyword>
<dbReference type="PROSITE" id="PS00211">
    <property type="entry name" value="ABC_TRANSPORTER_1"/>
    <property type="match status" value="1"/>
</dbReference>
<dbReference type="InterPro" id="IPR011527">
    <property type="entry name" value="ABC1_TM_dom"/>
</dbReference>
<dbReference type="SMART" id="SM00382">
    <property type="entry name" value="AAA"/>
    <property type="match status" value="1"/>
</dbReference>
<keyword evidence="6 7" id="KW-0472">Membrane</keyword>
<gene>
    <name evidence="10" type="primary">cydD</name>
    <name evidence="10" type="ORF">GCM10022216_26130</name>
</gene>
<feature type="transmembrane region" description="Helical" evidence="7">
    <location>
        <begin position="222"/>
        <end position="242"/>
    </location>
</feature>
<proteinExistence type="predicted"/>
<keyword evidence="5 7" id="KW-1133">Transmembrane helix</keyword>
<dbReference type="EMBL" id="BAAAZI010000011">
    <property type="protein sequence ID" value="GAA4143834.1"/>
    <property type="molecule type" value="Genomic_DNA"/>
</dbReference>
<feature type="transmembrane region" description="Helical" evidence="7">
    <location>
        <begin position="9"/>
        <end position="27"/>
    </location>
</feature>
<evidence type="ECO:0000259" key="8">
    <source>
        <dbReference type="PROSITE" id="PS50893"/>
    </source>
</evidence>
<dbReference type="PROSITE" id="PS50893">
    <property type="entry name" value="ABC_TRANSPORTER_2"/>
    <property type="match status" value="1"/>
</dbReference>
<feature type="transmembrane region" description="Helical" evidence="7">
    <location>
        <begin position="107"/>
        <end position="126"/>
    </location>
</feature>
<evidence type="ECO:0000256" key="6">
    <source>
        <dbReference type="ARBA" id="ARBA00023136"/>
    </source>
</evidence>
<dbReference type="InterPro" id="IPR003439">
    <property type="entry name" value="ABC_transporter-like_ATP-bd"/>
</dbReference>
<evidence type="ECO:0000256" key="3">
    <source>
        <dbReference type="ARBA" id="ARBA00022741"/>
    </source>
</evidence>
<evidence type="ECO:0000313" key="10">
    <source>
        <dbReference type="EMBL" id="GAA4143834.1"/>
    </source>
</evidence>
<dbReference type="InterPro" id="IPR036640">
    <property type="entry name" value="ABC1_TM_sf"/>
</dbReference>
<dbReference type="PANTHER" id="PTHR24221:SF614">
    <property type="entry name" value="GLUTATHIONE_L-CYSTEINE TRANSPORT SYSTEM ATP-BINDING_PERMEASE PROTEIN CYDC"/>
    <property type="match status" value="1"/>
</dbReference>
<dbReference type="InterPro" id="IPR039421">
    <property type="entry name" value="Type_1_exporter"/>
</dbReference>
<dbReference type="Gene3D" id="3.40.50.300">
    <property type="entry name" value="P-loop containing nucleotide triphosphate hydrolases"/>
    <property type="match status" value="1"/>
</dbReference>
<evidence type="ECO:0000313" key="11">
    <source>
        <dbReference type="Proteomes" id="UP001500101"/>
    </source>
</evidence>
<dbReference type="InterPro" id="IPR017871">
    <property type="entry name" value="ABC_transporter-like_CS"/>
</dbReference>
<comment type="caution">
    <text evidence="10">The sequence shown here is derived from an EMBL/GenBank/DDBJ whole genome shotgun (WGS) entry which is preliminary data.</text>
</comment>
<dbReference type="PANTHER" id="PTHR24221">
    <property type="entry name" value="ATP-BINDING CASSETTE SUB-FAMILY B"/>
    <property type="match status" value="1"/>
</dbReference>
<dbReference type="SUPFAM" id="SSF52540">
    <property type="entry name" value="P-loop containing nucleoside triphosphate hydrolases"/>
    <property type="match status" value="1"/>
</dbReference>